<accession>A0ABX2BWP1</accession>
<dbReference type="Proteomes" id="UP000652198">
    <property type="component" value="Unassembled WGS sequence"/>
</dbReference>
<evidence type="ECO:0000313" key="2">
    <source>
        <dbReference type="Proteomes" id="UP000652198"/>
    </source>
</evidence>
<sequence length="251" mass="27814">MDVSSARLENAIAIAHGMARLIKNARPPKHAPDRPRYLLYLTMAESYEAALILIRSAMPSHAASHVRSMVEALVTMTMLANDATYVNQMVYDKLHGEKKFYTELLENVELDDAARAYLKGRLDECIPEYQRLHDLGFRKTVISKLFSETKLTHLSAPYGVLCGFSHNDLAVLAVRHQGETATTYKKPIAPEIVHSILSVAVQVIMQATHEAAPLALYPEGLLEPVFKSMNDCWGDFMAEGIDSTSPGSELA</sequence>
<dbReference type="EMBL" id="WOEY01000092">
    <property type="protein sequence ID" value="NPT44350.1"/>
    <property type="molecule type" value="Genomic_DNA"/>
</dbReference>
<proteinExistence type="predicted"/>
<name>A0ABX2BWP1_9BURK</name>
<keyword evidence="2" id="KW-1185">Reference proteome</keyword>
<organism evidence="1 2">
    <name type="scientific">Paraburkholderia solitsugae</name>
    <dbReference type="NCBI Taxonomy" id="2675748"/>
    <lineage>
        <taxon>Bacteria</taxon>
        <taxon>Pseudomonadati</taxon>
        <taxon>Pseudomonadota</taxon>
        <taxon>Betaproteobacteria</taxon>
        <taxon>Burkholderiales</taxon>
        <taxon>Burkholderiaceae</taxon>
        <taxon>Paraburkholderia</taxon>
    </lineage>
</organism>
<protein>
    <recommendedName>
        <fullName evidence="3">HEPN AbiU2-like domain-containing protein</fullName>
    </recommendedName>
</protein>
<reference evidence="1 2" key="1">
    <citation type="submission" date="2019-11" db="EMBL/GenBank/DDBJ databases">
        <title>Metabolism of dissolved organic matter in forest soils.</title>
        <authorList>
            <person name="Cyle K.T."/>
            <person name="Wilhelm R.C."/>
            <person name="Martinez C.E."/>
        </authorList>
    </citation>
    <scope>NUCLEOTIDE SEQUENCE [LARGE SCALE GENOMIC DNA]</scope>
    <source>
        <strain evidence="1 2">1N</strain>
    </source>
</reference>
<evidence type="ECO:0008006" key="3">
    <source>
        <dbReference type="Google" id="ProtNLM"/>
    </source>
</evidence>
<gene>
    <name evidence="1" type="ORF">GNZ12_24170</name>
</gene>
<comment type="caution">
    <text evidence="1">The sequence shown here is derived from an EMBL/GenBank/DDBJ whole genome shotgun (WGS) entry which is preliminary data.</text>
</comment>
<dbReference type="RefSeq" id="WP_172314397.1">
    <property type="nucleotide sequence ID" value="NZ_WOEY01000092.1"/>
</dbReference>
<dbReference type="Pfam" id="PF18928">
    <property type="entry name" value="DUF5677"/>
    <property type="match status" value="1"/>
</dbReference>
<dbReference type="InterPro" id="IPR043733">
    <property type="entry name" value="DUF5677"/>
</dbReference>
<evidence type="ECO:0000313" key="1">
    <source>
        <dbReference type="EMBL" id="NPT44350.1"/>
    </source>
</evidence>